<name>A0A3B6NM68_WHEAT</name>
<organism evidence="2">
    <name type="scientific">Triticum aestivum</name>
    <name type="common">Wheat</name>
    <dbReference type="NCBI Taxonomy" id="4565"/>
    <lineage>
        <taxon>Eukaryota</taxon>
        <taxon>Viridiplantae</taxon>
        <taxon>Streptophyta</taxon>
        <taxon>Embryophyta</taxon>
        <taxon>Tracheophyta</taxon>
        <taxon>Spermatophyta</taxon>
        <taxon>Magnoliopsida</taxon>
        <taxon>Liliopsida</taxon>
        <taxon>Poales</taxon>
        <taxon>Poaceae</taxon>
        <taxon>BOP clade</taxon>
        <taxon>Pooideae</taxon>
        <taxon>Triticodae</taxon>
        <taxon>Triticeae</taxon>
        <taxon>Triticinae</taxon>
        <taxon>Triticum</taxon>
    </lineage>
</organism>
<dbReference type="Gramene" id="TraesWEE_scaffold_051288_01G000200.1">
    <property type="protein sequence ID" value="TraesWEE_scaffold_051288_01G000200.1"/>
    <property type="gene ID" value="TraesWEE_scaffold_051288_01G000200"/>
</dbReference>
<reference evidence="2" key="1">
    <citation type="submission" date="2018-08" db="EMBL/GenBank/DDBJ databases">
        <authorList>
            <person name="Rossello M."/>
        </authorList>
    </citation>
    <scope>NUCLEOTIDE SEQUENCE [LARGE SCALE GENOMIC DNA]</scope>
    <source>
        <strain evidence="2">cv. Chinese Spring</strain>
    </source>
</reference>
<accession>A0A3B6NM68</accession>
<dbReference type="AlphaFoldDB" id="A0A3B6NM68"/>
<dbReference type="Proteomes" id="UP000019116">
    <property type="component" value="Chromosome 6A"/>
</dbReference>
<dbReference type="Gramene" id="TraesRN6A0100240900.1">
    <property type="protein sequence ID" value="TraesRN6A0100240900.1"/>
    <property type="gene ID" value="TraesRN6A0100240900"/>
</dbReference>
<feature type="compositionally biased region" description="Polar residues" evidence="1">
    <location>
        <begin position="95"/>
        <end position="105"/>
    </location>
</feature>
<protein>
    <submittedName>
        <fullName evidence="2">Uncharacterized protein</fullName>
    </submittedName>
</protein>
<evidence type="ECO:0000313" key="3">
    <source>
        <dbReference type="Proteomes" id="UP000019116"/>
    </source>
</evidence>
<dbReference type="Gramene" id="TraesCS6A02G115500.1">
    <property type="protein sequence ID" value="TraesCS6A02G115500.1"/>
    <property type="gene ID" value="TraesCS6A02G115500"/>
</dbReference>
<dbReference type="Gramene" id="TraesARI6A03G03230520.1">
    <property type="protein sequence ID" value="TraesARI6A03G03230520.1"/>
    <property type="gene ID" value="TraesARI6A03G03230520"/>
</dbReference>
<evidence type="ECO:0000313" key="2">
    <source>
        <dbReference type="EnsemblPlants" id="TraesCS6A02G115500.1"/>
    </source>
</evidence>
<dbReference type="EnsemblPlants" id="TraesCS6A02G115500.1">
    <property type="protein sequence ID" value="TraesCS6A02G115500.1"/>
    <property type="gene ID" value="TraesCS6A02G115500"/>
</dbReference>
<dbReference type="Gramene" id="TraesSTA6A03G03265820.1">
    <property type="protein sequence ID" value="TraesSTA6A03G03265820.1"/>
    <property type="gene ID" value="TraesSTA6A03G03265820"/>
</dbReference>
<dbReference type="Gramene" id="TraesLAC6A03G03229720.1">
    <property type="protein sequence ID" value="TraesLAC6A03G03229720.1"/>
    <property type="gene ID" value="TraesLAC6A03G03229720"/>
</dbReference>
<dbReference type="Gramene" id="TraesCS6A03G0272800.1">
    <property type="protein sequence ID" value="TraesCS6A03G0272800.1.CDS"/>
    <property type="gene ID" value="TraesCS6A03G0272800"/>
</dbReference>
<dbReference type="Gramene" id="TraesCAD_scaffold_102726_01G000100.1">
    <property type="protein sequence ID" value="TraesCAD_scaffold_102726_01G000100.1"/>
    <property type="gene ID" value="TraesCAD_scaffold_102726_01G000100"/>
</dbReference>
<dbReference type="Gramene" id="TraesCLE_scaffold_154583_01G000100.1">
    <property type="protein sequence ID" value="TraesCLE_scaffold_154583_01G000100.1"/>
    <property type="gene ID" value="TraesCLE_scaffold_154583_01G000100"/>
</dbReference>
<proteinExistence type="predicted"/>
<keyword evidence="3" id="KW-1185">Reference proteome</keyword>
<dbReference type="Gramene" id="TraesNOR6A03G03306600.1">
    <property type="protein sequence ID" value="TraesNOR6A03G03306600.1"/>
    <property type="gene ID" value="TraesNOR6A03G03306600"/>
</dbReference>
<reference evidence="2" key="2">
    <citation type="submission" date="2018-10" db="UniProtKB">
        <authorList>
            <consortium name="EnsemblPlants"/>
        </authorList>
    </citation>
    <scope>IDENTIFICATION</scope>
</reference>
<sequence length="105" mass="11670">MEWYLAKCTSTVVKLDIIGSWVFHVGSHTYIIEELGLAKSKTKGPQAGSSKEAMVQREAAKGARGSGENVVLGHGRWRTQWTWRQGDEKAHGSVTRRTSGSRGWR</sequence>
<dbReference type="Gramene" id="TraesLDM6A03G03278370.1">
    <property type="protein sequence ID" value="TraesLDM6A03G03278370.1"/>
    <property type="gene ID" value="TraesLDM6A03G03278370"/>
</dbReference>
<dbReference type="OMA" id="MAWYLAK"/>
<dbReference type="Gramene" id="TraesJAG6A03G03269840.1">
    <property type="protein sequence ID" value="TraesJAG6A03G03269840.1"/>
    <property type="gene ID" value="TraesJAG6A03G03269840"/>
</dbReference>
<evidence type="ECO:0000256" key="1">
    <source>
        <dbReference type="SAM" id="MobiDB-lite"/>
    </source>
</evidence>
<feature type="region of interest" description="Disordered" evidence="1">
    <location>
        <begin position="41"/>
        <end position="70"/>
    </location>
</feature>
<feature type="region of interest" description="Disordered" evidence="1">
    <location>
        <begin position="83"/>
        <end position="105"/>
    </location>
</feature>